<accession>A0A0S4ILX2</accession>
<dbReference type="PANTHER" id="PTHR48064">
    <property type="entry name" value="OS01G0750400 PROTEIN"/>
    <property type="match status" value="1"/>
</dbReference>
<gene>
    <name evidence="3" type="ORF">BSAL_54030</name>
</gene>
<proteinExistence type="predicted"/>
<keyword evidence="4" id="KW-1185">Reference proteome</keyword>
<sequence>MQDRRYDCRWLAVTLFMLVSLSSAKVTQGEVDLVSEFFVATKFANETPCTIDTVCVNWPQTINCSDLGIVVLNFTSKSLTGTLPSSLGSLPHLAAFMMQGNSLTGTLPPEYAAWNATLTGFFVGDNKLNGTLPPEYGAWKFLTGFTVFLNNLTGTLPPEYSALTRLGMFDASHNSLTSTLPNEYSRLTGIHDMFLCYNQLNGTLPKSYGAIINMYNFQVNSNQLTGTFPPEYSAWSSLSVFVADTNNFTGTLPPEYANWTLVNSFYCHQNQLTGSLPAEYSSWTSMVRFLARDNQLTGVLPSSYSLWSKTDTFNVNNNMLSGTLPPIYLLWGTSVSAIAIASNRFTGSIPVSWGQAMTALMQLTVSNNSLSGALSSLLLFPSIKLLTLSANYFSGSLPPGVWNAIQVLDAQNNTDLVGSFSYPSLFAASVCGTSLCKSSSTSATVLTCFPPSVQADLTNLAGTEGLLLLVKYQVVLSACQQSTLAPAATNTTSAPRSGSTVGVPQVIEGTSTAVTYVSLFPSGAVSRGAVPAVQRAAIVLRLSVMCDTQGGNMSSSSEGPLFNDLPNNPLNADIPVSTQVLGYAAGAAVVNLALLGAIGVVLHIVAAAHRYLKQHSLHSTLRAFLGVLPSSLLPGALAVPYGTLVQPGVGACVALLVSDARNAQTIVCGVAMLLLWMSFPIYCVTTILWCARRWGTSGAFLLRSVPLQREQRRTKRRAHIFSTMVRYVMRPRERWQPRTDDERRMPRHEEFHCQKEEVLFLRGNMEAVFGAYVRNREWFFAVEWGLSTVCGAVLGAAQAVAVDGEACSAVQWAAGCSIVFSAVHAALCVWLLPNSVRLELWSALLLDVLSIVSAALVLAGLDDASNAVANIAAVVQVVLIATVMCDAVVFRLQQQDEILDVMQPSSLRSPAKQRPMLVPQRLGDKKQSDHILSDLLSMSAPTSVSDQQKQLQRIVGLLCEKQQQRRDKIEAPLYFPADFPPSFID</sequence>
<organism evidence="3 4">
    <name type="scientific">Bodo saltans</name>
    <name type="common">Flagellated protozoan</name>
    <dbReference type="NCBI Taxonomy" id="75058"/>
    <lineage>
        <taxon>Eukaryota</taxon>
        <taxon>Discoba</taxon>
        <taxon>Euglenozoa</taxon>
        <taxon>Kinetoplastea</taxon>
        <taxon>Metakinetoplastina</taxon>
        <taxon>Eubodonida</taxon>
        <taxon>Bodonidae</taxon>
        <taxon>Bodo</taxon>
    </lineage>
</organism>
<dbReference type="OrthoDB" id="1728874at2759"/>
<dbReference type="Proteomes" id="UP000051952">
    <property type="component" value="Unassembled WGS sequence"/>
</dbReference>
<evidence type="ECO:0000256" key="2">
    <source>
        <dbReference type="SAM" id="SignalP"/>
    </source>
</evidence>
<feature type="transmembrane region" description="Helical" evidence="1">
    <location>
        <begin position="812"/>
        <end position="833"/>
    </location>
</feature>
<evidence type="ECO:0000313" key="4">
    <source>
        <dbReference type="Proteomes" id="UP000051952"/>
    </source>
</evidence>
<feature type="transmembrane region" description="Helical" evidence="1">
    <location>
        <begin position="580"/>
        <end position="608"/>
    </location>
</feature>
<dbReference type="EMBL" id="CYKH01000120">
    <property type="protein sequence ID" value="CUE72232.1"/>
    <property type="molecule type" value="Genomic_DNA"/>
</dbReference>
<evidence type="ECO:0000256" key="1">
    <source>
        <dbReference type="SAM" id="Phobius"/>
    </source>
</evidence>
<feature type="transmembrane region" description="Helical" evidence="1">
    <location>
        <begin position="620"/>
        <end position="643"/>
    </location>
</feature>
<feature type="transmembrane region" description="Helical" evidence="1">
    <location>
        <begin position="867"/>
        <end position="890"/>
    </location>
</feature>
<feature type="chain" id="PRO_5006621435" evidence="2">
    <location>
        <begin position="25"/>
        <end position="985"/>
    </location>
</feature>
<feature type="transmembrane region" description="Helical" evidence="1">
    <location>
        <begin position="663"/>
        <end position="691"/>
    </location>
</feature>
<dbReference type="PANTHER" id="PTHR48064:SF6">
    <property type="entry name" value="RECEPTOR-LIKE PROTEIN KINASE 2"/>
    <property type="match status" value="1"/>
</dbReference>
<keyword evidence="1" id="KW-1133">Transmembrane helix</keyword>
<name>A0A0S4ILX2_BODSA</name>
<keyword evidence="2" id="KW-0732">Signal</keyword>
<reference evidence="4" key="1">
    <citation type="submission" date="2015-09" db="EMBL/GenBank/DDBJ databases">
        <authorList>
            <consortium name="Pathogen Informatics"/>
        </authorList>
    </citation>
    <scope>NUCLEOTIDE SEQUENCE [LARGE SCALE GENOMIC DNA]</scope>
    <source>
        <strain evidence="4">Lake Konstanz</strain>
    </source>
</reference>
<dbReference type="InterPro" id="IPR053038">
    <property type="entry name" value="RLP_Defense"/>
</dbReference>
<dbReference type="SUPFAM" id="SSF52058">
    <property type="entry name" value="L domain-like"/>
    <property type="match status" value="1"/>
</dbReference>
<keyword evidence="1" id="KW-0812">Transmembrane</keyword>
<dbReference type="AlphaFoldDB" id="A0A0S4ILX2"/>
<dbReference type="InterPro" id="IPR032675">
    <property type="entry name" value="LRR_dom_sf"/>
</dbReference>
<feature type="signal peptide" evidence="2">
    <location>
        <begin position="1"/>
        <end position="24"/>
    </location>
</feature>
<protein>
    <submittedName>
        <fullName evidence="3">GP46-like surface antigen, putative</fullName>
    </submittedName>
</protein>
<feature type="transmembrane region" description="Helical" evidence="1">
    <location>
        <begin position="840"/>
        <end position="861"/>
    </location>
</feature>
<dbReference type="Gene3D" id="3.80.10.10">
    <property type="entry name" value="Ribonuclease Inhibitor"/>
    <property type="match status" value="4"/>
</dbReference>
<feature type="transmembrane region" description="Helical" evidence="1">
    <location>
        <begin position="778"/>
        <end position="800"/>
    </location>
</feature>
<evidence type="ECO:0000313" key="3">
    <source>
        <dbReference type="EMBL" id="CUE72232.1"/>
    </source>
</evidence>
<dbReference type="VEuPathDB" id="TriTrypDB:BSAL_54030"/>
<keyword evidence="1" id="KW-0472">Membrane</keyword>